<accession>A0A250K2Q6</accession>
<keyword evidence="1" id="KW-0378">Hydrolase</keyword>
<reference evidence="3 4" key="1">
    <citation type="submission" date="2017-06" db="EMBL/GenBank/DDBJ databases">
        <title>Sequencing and comparative analysis of myxobacterial genomes.</title>
        <authorList>
            <person name="Rupp O."/>
            <person name="Goesmann A."/>
            <person name="Sogaard-Andersen L."/>
        </authorList>
    </citation>
    <scope>NUCLEOTIDE SEQUENCE [LARGE SCALE GENOMIC DNA]</scope>
    <source>
        <strain evidence="3 4">DSM 14697</strain>
    </source>
</reference>
<feature type="domain" description="Amidohydrolase-related" evidence="2">
    <location>
        <begin position="78"/>
        <end position="420"/>
    </location>
</feature>
<dbReference type="GO" id="GO:0016810">
    <property type="term" value="F:hydrolase activity, acting on carbon-nitrogen (but not peptide) bonds"/>
    <property type="evidence" value="ECO:0007669"/>
    <property type="project" value="InterPro"/>
</dbReference>
<dbReference type="AlphaFoldDB" id="A0A250K2Q6"/>
<sequence>MLTSGLFHGPGGRWPRHTHALRPEGWLGTVLKGGYVVELEPALVERVDLRIEGERIVARGPDLTPGADDEVVALSGKLVFPGLVSAHHRLYAVLGRGMPRPPLESYQEILEQVAWPYENALDLDAVQVAGCAGGLEALQCGTTTVCDLHASPKAIAGSLTRLARGLHEVGVRGVLAYAVSDRQGALGREEGLEETVGFAKKAKGRFRGQVGAAPCFTLGPDALQGLAEALKTLGNGGLHLPLAEDPLDERLSNENYGASPVSRLLEAGLLSPKSQLAHVGHLDWADLAQVIATGAWLVHTPRANQGLEVGYAPALKFGARATLGADGVSADLFAEAQAAYLRSREAGQPIDVLRYLANGHRMASQIFDAPVGPMREGALADLLILDYLPATPLTAENLAWHVVFGLGSRHVEAVMVDGVWRMWARRPLSVSPTVVAEQAREAASAVWARMAEAAKK</sequence>
<dbReference type="InterPro" id="IPR011059">
    <property type="entry name" value="Metal-dep_hydrolase_composite"/>
</dbReference>
<dbReference type="EMBL" id="CP022203">
    <property type="protein sequence ID" value="ATB50389.1"/>
    <property type="molecule type" value="Genomic_DNA"/>
</dbReference>
<evidence type="ECO:0000259" key="2">
    <source>
        <dbReference type="Pfam" id="PF01979"/>
    </source>
</evidence>
<evidence type="ECO:0000313" key="3">
    <source>
        <dbReference type="EMBL" id="ATB50389.1"/>
    </source>
</evidence>
<dbReference type="InterPro" id="IPR032466">
    <property type="entry name" value="Metal_Hydrolase"/>
</dbReference>
<dbReference type="SUPFAM" id="SSF51556">
    <property type="entry name" value="Metallo-dependent hydrolases"/>
    <property type="match status" value="1"/>
</dbReference>
<dbReference type="PANTHER" id="PTHR43794">
    <property type="entry name" value="AMINOHYDROLASE SSNA-RELATED"/>
    <property type="match status" value="1"/>
</dbReference>
<organism evidence="3 4">
    <name type="scientific">Corallococcus macrosporus DSM 14697</name>
    <dbReference type="NCBI Taxonomy" id="1189310"/>
    <lineage>
        <taxon>Bacteria</taxon>
        <taxon>Pseudomonadati</taxon>
        <taxon>Myxococcota</taxon>
        <taxon>Myxococcia</taxon>
        <taxon>Myxococcales</taxon>
        <taxon>Cystobacterineae</taxon>
        <taxon>Myxococcaceae</taxon>
        <taxon>Corallococcus</taxon>
    </lineage>
</organism>
<evidence type="ECO:0000256" key="1">
    <source>
        <dbReference type="ARBA" id="ARBA00022801"/>
    </source>
</evidence>
<evidence type="ECO:0000313" key="4">
    <source>
        <dbReference type="Proteomes" id="UP000217343"/>
    </source>
</evidence>
<dbReference type="PANTHER" id="PTHR43794:SF11">
    <property type="entry name" value="AMIDOHYDROLASE-RELATED DOMAIN-CONTAINING PROTEIN"/>
    <property type="match status" value="1"/>
</dbReference>
<proteinExistence type="predicted"/>
<dbReference type="SUPFAM" id="SSF51338">
    <property type="entry name" value="Composite domain of metallo-dependent hydrolases"/>
    <property type="match status" value="1"/>
</dbReference>
<keyword evidence="4" id="KW-1185">Reference proteome</keyword>
<name>A0A250K2Q6_9BACT</name>
<dbReference type="InterPro" id="IPR006680">
    <property type="entry name" value="Amidohydro-rel"/>
</dbReference>
<dbReference type="KEGG" id="mmas:MYMAC_006045"/>
<dbReference type="Proteomes" id="UP000217343">
    <property type="component" value="Chromosome"/>
</dbReference>
<dbReference type="InterPro" id="IPR050287">
    <property type="entry name" value="MTA/SAH_deaminase"/>
</dbReference>
<dbReference type="Gene3D" id="3.20.20.140">
    <property type="entry name" value="Metal-dependent hydrolases"/>
    <property type="match status" value="1"/>
</dbReference>
<dbReference type="Pfam" id="PF01979">
    <property type="entry name" value="Amidohydro_1"/>
    <property type="match status" value="1"/>
</dbReference>
<dbReference type="Gene3D" id="2.30.40.10">
    <property type="entry name" value="Urease, subunit C, domain 1"/>
    <property type="match status" value="1"/>
</dbReference>
<protein>
    <submittedName>
        <fullName evidence="3">SsnA protein</fullName>
    </submittedName>
</protein>
<gene>
    <name evidence="3" type="ORF">MYMAC_006045</name>
</gene>